<sequence length="29" mass="3132">MLKAAIADKGTSAKKNRDSYCIAGLNDIY</sequence>
<keyword evidence="2" id="KW-1185">Reference proteome</keyword>
<gene>
    <name evidence="1" type="ORF">DFP98_109229</name>
</gene>
<evidence type="ECO:0000313" key="2">
    <source>
        <dbReference type="Proteomes" id="UP000256977"/>
    </source>
</evidence>
<dbReference type="AlphaFoldDB" id="A0A3D9JU92"/>
<evidence type="ECO:0000313" key="1">
    <source>
        <dbReference type="EMBL" id="RED77618.1"/>
    </source>
</evidence>
<comment type="caution">
    <text evidence="1">The sequence shown here is derived from an EMBL/GenBank/DDBJ whole genome shotgun (WGS) entry which is preliminary data.</text>
</comment>
<reference evidence="1 2" key="1">
    <citation type="submission" date="2018-07" db="EMBL/GenBank/DDBJ databases">
        <title>Genomic Encyclopedia of Type Strains, Phase III (KMG-III): the genomes of soil and plant-associated and newly described type strains.</title>
        <authorList>
            <person name="Whitman W."/>
        </authorList>
    </citation>
    <scope>NUCLEOTIDE SEQUENCE [LARGE SCALE GENOMIC DNA]</scope>
    <source>
        <strain evidence="1 2">CECT 7287</strain>
    </source>
</reference>
<accession>A0A3D9JU92</accession>
<proteinExistence type="predicted"/>
<protein>
    <submittedName>
        <fullName evidence="1">Uncharacterized protein</fullName>
    </submittedName>
</protein>
<dbReference type="Proteomes" id="UP000256977">
    <property type="component" value="Unassembled WGS sequence"/>
</dbReference>
<dbReference type="EMBL" id="QRDZ01000009">
    <property type="protein sequence ID" value="RED77618.1"/>
    <property type="molecule type" value="Genomic_DNA"/>
</dbReference>
<organism evidence="1 2">
    <name type="scientific">Cohnella phaseoli</name>
    <dbReference type="NCBI Taxonomy" id="456490"/>
    <lineage>
        <taxon>Bacteria</taxon>
        <taxon>Bacillati</taxon>
        <taxon>Bacillota</taxon>
        <taxon>Bacilli</taxon>
        <taxon>Bacillales</taxon>
        <taxon>Paenibacillaceae</taxon>
        <taxon>Cohnella</taxon>
    </lineage>
</organism>
<name>A0A3D9JU92_9BACL</name>